<dbReference type="PATRIC" id="fig|1638788.3.peg.2860"/>
<proteinExistence type="predicted"/>
<feature type="region of interest" description="Disordered" evidence="1">
    <location>
        <begin position="112"/>
        <end position="143"/>
    </location>
</feature>
<dbReference type="KEGG" id="mpk:VL20_2847"/>
<feature type="compositionally biased region" description="Basic and acidic residues" evidence="1">
    <location>
        <begin position="120"/>
        <end position="129"/>
    </location>
</feature>
<accession>A0A0K1S1L0</accession>
<name>A0A0K1S1L0_9CHRO</name>
<keyword evidence="3" id="KW-1185">Reference proteome</keyword>
<protein>
    <submittedName>
        <fullName evidence="2">Uncharacterized protein</fullName>
    </submittedName>
</protein>
<evidence type="ECO:0000313" key="3">
    <source>
        <dbReference type="Proteomes" id="UP000068167"/>
    </source>
</evidence>
<evidence type="ECO:0000313" key="2">
    <source>
        <dbReference type="EMBL" id="AKV67893.1"/>
    </source>
</evidence>
<dbReference type="AlphaFoldDB" id="A0A0K1S1L0"/>
<feature type="region of interest" description="Disordered" evidence="1">
    <location>
        <begin position="1"/>
        <end position="20"/>
    </location>
</feature>
<organism evidence="2 3">
    <name type="scientific">Microcystis panniformis FACHB-1757</name>
    <dbReference type="NCBI Taxonomy" id="1638788"/>
    <lineage>
        <taxon>Bacteria</taxon>
        <taxon>Bacillati</taxon>
        <taxon>Cyanobacteriota</taxon>
        <taxon>Cyanophyceae</taxon>
        <taxon>Oscillatoriophycideae</taxon>
        <taxon>Chroococcales</taxon>
        <taxon>Microcystaceae</taxon>
        <taxon>Microcystis</taxon>
    </lineage>
</organism>
<reference evidence="2 3" key="1">
    <citation type="journal article" date="2016" name="Stand. Genomic Sci.">
        <title>Complete genome sequence and genomic characterization of Microcystis panniformis FACHB 1757 by third-generation sequencing.</title>
        <authorList>
            <person name="Zhang J.Y."/>
            <person name="Guan R."/>
            <person name="Zhang H.J."/>
            <person name="Li H."/>
            <person name="Xiao P."/>
            <person name="Yu G.L."/>
            <person name="Du L."/>
            <person name="Cao D.M."/>
            <person name="Zhu B.C."/>
            <person name="Li R.H."/>
            <person name="Lu Z.H."/>
        </authorList>
    </citation>
    <scope>NUCLEOTIDE SEQUENCE [LARGE SCALE GENOMIC DNA]</scope>
    <source>
        <strain evidence="2 3">FACHB-1757</strain>
    </source>
</reference>
<dbReference type="EMBL" id="CP011339">
    <property type="protein sequence ID" value="AKV67893.1"/>
    <property type="molecule type" value="Genomic_DNA"/>
</dbReference>
<gene>
    <name evidence="2" type="ORF">VL20_2847</name>
</gene>
<dbReference type="Proteomes" id="UP000068167">
    <property type="component" value="Chromosome"/>
</dbReference>
<evidence type="ECO:0000256" key="1">
    <source>
        <dbReference type="SAM" id="MobiDB-lite"/>
    </source>
</evidence>
<sequence length="163" mass="18530">MGKFQLIPQHPNPQTPTPKNHLHLGEGSFILGSKSDRFRIFAMANLGDLVKKAVYLGVGIATYAAEKAEVNLQELRNQAQKLADEMISRGEMTTEEARKYVDELVKQAQQQTVAGNESNIPHEPRRIEIIEDEEDTKAAEPKVDELRQKVERLQEELRKLQQD</sequence>